<feature type="region of interest" description="Disordered" evidence="1">
    <location>
        <begin position="111"/>
        <end position="130"/>
    </location>
</feature>
<dbReference type="Proteomes" id="UP000694891">
    <property type="component" value="Unplaced"/>
</dbReference>
<evidence type="ECO:0000256" key="1">
    <source>
        <dbReference type="SAM" id="MobiDB-lite"/>
    </source>
</evidence>
<organism evidence="2 3">
    <name type="scientific">Stegastes partitus</name>
    <name type="common">bicolor damselfish</name>
    <dbReference type="NCBI Taxonomy" id="144197"/>
    <lineage>
        <taxon>Eukaryota</taxon>
        <taxon>Metazoa</taxon>
        <taxon>Chordata</taxon>
        <taxon>Craniata</taxon>
        <taxon>Vertebrata</taxon>
        <taxon>Euteleostomi</taxon>
        <taxon>Actinopterygii</taxon>
        <taxon>Neopterygii</taxon>
        <taxon>Teleostei</taxon>
        <taxon>Neoteleostei</taxon>
        <taxon>Acanthomorphata</taxon>
        <taxon>Ovalentaria</taxon>
        <taxon>Pomacentridae</taxon>
        <taxon>Stegastes</taxon>
    </lineage>
</organism>
<evidence type="ECO:0000313" key="3">
    <source>
        <dbReference type="RefSeq" id="XP_008293959.1"/>
    </source>
</evidence>
<dbReference type="AlphaFoldDB" id="A0A9Y4KHQ9"/>
<proteinExistence type="predicted"/>
<feature type="compositionally biased region" description="Polar residues" evidence="1">
    <location>
        <begin position="155"/>
        <end position="171"/>
    </location>
</feature>
<dbReference type="GeneID" id="103367641"/>
<feature type="compositionally biased region" description="Basic and acidic residues" evidence="1">
    <location>
        <begin position="196"/>
        <end position="205"/>
    </location>
</feature>
<feature type="region of interest" description="Disordered" evidence="1">
    <location>
        <begin position="245"/>
        <end position="278"/>
    </location>
</feature>
<keyword evidence="2" id="KW-1185">Reference proteome</keyword>
<feature type="region of interest" description="Disordered" evidence="1">
    <location>
        <begin position="152"/>
        <end position="215"/>
    </location>
</feature>
<accession>A0A9Y4KHQ9</accession>
<evidence type="ECO:0000313" key="2">
    <source>
        <dbReference type="Proteomes" id="UP000694891"/>
    </source>
</evidence>
<dbReference type="RefSeq" id="XP_008293959.1">
    <property type="nucleotide sequence ID" value="XM_008295737.1"/>
</dbReference>
<protein>
    <submittedName>
        <fullName evidence="3">Uncharacterized protein LOC103367641</fullName>
    </submittedName>
</protein>
<sequence>MDALNTLEIYIPVEAEVKSIPLRSLPKAVVRTIGLFLPDHDVSWKPADSPEGIWICPAVIRRKGQKLTSHAGRGGVDNMENMSSVLDTEFRAKPGPLRMSIVSKNRTAYEVLKEPGPGTRRPLTSAHGSSLRTDQDAVLIYRGCVYLSIRRPGRSQAQPQPASAVPSTSDSSCKRRKKELLNDKRPKKRLATCKVLHQESRTDAAHKKRDVSTSKPVCPVALPAADVHNMDVQNHEDARAETGFHPQGEQDEAVNSVGSDVQEPAGEEAESPNEPPQMDCVFNELAQAEEIARLRAQYKQNVAALGNLPLS</sequence>
<reference evidence="3" key="1">
    <citation type="submission" date="2025-08" db="UniProtKB">
        <authorList>
            <consortium name="RefSeq"/>
        </authorList>
    </citation>
    <scope>IDENTIFICATION</scope>
</reference>
<gene>
    <name evidence="3" type="primary">LOC103367641</name>
</gene>
<name>A0A9Y4KHQ9_9TELE</name>